<comment type="caution">
    <text evidence="4">The sequence shown here is derived from an EMBL/GenBank/DDBJ whole genome shotgun (WGS) entry which is preliminary data.</text>
</comment>
<dbReference type="InterPro" id="IPR018391">
    <property type="entry name" value="PQQ_b-propeller_rpt"/>
</dbReference>
<feature type="region of interest" description="Disordered" evidence="1">
    <location>
        <begin position="239"/>
        <end position="275"/>
    </location>
</feature>
<dbReference type="AlphaFoldDB" id="A0A540WCA5"/>
<keyword evidence="2" id="KW-0812">Transmembrane</keyword>
<dbReference type="SUPFAM" id="SSF50998">
    <property type="entry name" value="Quinoprotein alcohol dehydrogenase-like"/>
    <property type="match status" value="2"/>
</dbReference>
<dbReference type="PANTHER" id="PTHR34512">
    <property type="entry name" value="CELL SURFACE PROTEIN"/>
    <property type="match status" value="1"/>
</dbReference>
<dbReference type="Proteomes" id="UP000319103">
    <property type="component" value="Unassembled WGS sequence"/>
</dbReference>
<keyword evidence="2" id="KW-1133">Transmembrane helix</keyword>
<sequence length="623" mass="67750">MGGWGVWAASAVGVLVVGSAWWRFGPWGRGWADLRQRERARRRLAAEQGWEYADERPELLRRWREAIVESNDGSRARFVVTGTLDGRRVTVFDAVTPQPKSPWDFRLAPHTLRTVHLVELPDRLPLVVVSRHTLAVDTMVPLLKQAALQRGRRLYETGDPAYDAVHVVETTDLDLAGRLLTSGVREFTDDRPWLEWRVDGDQLCYVGPYGPALFREDRQPLPELRSLVRLVAEFDPRLWGEPQDARPSGPARRPATTREHRPTTMYRGGPAHTGVFPEGTPPAGFRPWRVRLPSGLGSAPAVCEGTLYQGSLSGHCFALNAATGEERWRFTAGAKVDGTPAVGDGVVYFTTEDGLLHALGADDGRERWQRRVGQSAPLALDDGVLYVVHVPRDVMRGASSLQALDAQTGEPRWEVRLPDGSASGPAVADGRVYVQGAKAELSAFRVRDGKRLWHNDAGERYLATCAPTVADGTVYIGTGSGRLDAFDAHTGEHRWGAQASGTIDKSPAVLGDTVYIGDSAGGVYAVDAAEGRMRWQLSSPHGGSAVTLSGSSAWVVSGVGNRTLLRLDPASGAVRWRVPLDSPGSDPVVADGVVHVVTTKGSVLAVDAMTGQSRSKWRSARRM</sequence>
<evidence type="ECO:0000313" key="5">
    <source>
        <dbReference type="Proteomes" id="UP000319103"/>
    </source>
</evidence>
<dbReference type="RefSeq" id="WP_141637092.1">
    <property type="nucleotide sequence ID" value="NZ_VIGB01000003.1"/>
</dbReference>
<gene>
    <name evidence="4" type="ORF">E6W39_36415</name>
</gene>
<feature type="transmembrane region" description="Helical" evidence="2">
    <location>
        <begin position="6"/>
        <end position="25"/>
    </location>
</feature>
<protein>
    <submittedName>
        <fullName evidence="4">PQQ-binding-like beta-propeller repeat protein</fullName>
    </submittedName>
</protein>
<dbReference type="InterPro" id="IPR011047">
    <property type="entry name" value="Quinoprotein_ADH-like_sf"/>
</dbReference>
<dbReference type="EMBL" id="VIGB01000003">
    <property type="protein sequence ID" value="TQF06680.1"/>
    <property type="molecule type" value="Genomic_DNA"/>
</dbReference>
<keyword evidence="2" id="KW-0472">Membrane</keyword>
<dbReference type="OrthoDB" id="4824484at2"/>
<dbReference type="SMART" id="SM00564">
    <property type="entry name" value="PQQ"/>
    <property type="match status" value="7"/>
</dbReference>
<dbReference type="Gene3D" id="2.40.10.480">
    <property type="match status" value="2"/>
</dbReference>
<evidence type="ECO:0000256" key="2">
    <source>
        <dbReference type="SAM" id="Phobius"/>
    </source>
</evidence>
<evidence type="ECO:0000259" key="3">
    <source>
        <dbReference type="Pfam" id="PF13360"/>
    </source>
</evidence>
<evidence type="ECO:0000256" key="1">
    <source>
        <dbReference type="SAM" id="MobiDB-lite"/>
    </source>
</evidence>
<feature type="domain" description="Pyrrolo-quinoline quinone repeat" evidence="3">
    <location>
        <begin position="551"/>
        <end position="618"/>
    </location>
</feature>
<dbReference type="InterPro" id="IPR015943">
    <property type="entry name" value="WD40/YVTN_repeat-like_dom_sf"/>
</dbReference>
<feature type="domain" description="Pyrrolo-quinoline quinone repeat" evidence="3">
    <location>
        <begin position="399"/>
        <end position="546"/>
    </location>
</feature>
<dbReference type="Gene3D" id="2.130.10.10">
    <property type="entry name" value="YVTN repeat-like/Quinoprotein amine dehydrogenase"/>
    <property type="match status" value="1"/>
</dbReference>
<organism evidence="4 5">
    <name type="scientific">Kitasatospora acidiphila</name>
    <dbReference type="NCBI Taxonomy" id="2567942"/>
    <lineage>
        <taxon>Bacteria</taxon>
        <taxon>Bacillati</taxon>
        <taxon>Actinomycetota</taxon>
        <taxon>Actinomycetes</taxon>
        <taxon>Kitasatosporales</taxon>
        <taxon>Streptomycetaceae</taxon>
        <taxon>Kitasatospora</taxon>
    </lineage>
</organism>
<accession>A0A540WCA5</accession>
<dbReference type="InterPro" id="IPR002372">
    <property type="entry name" value="PQQ_rpt_dom"/>
</dbReference>
<proteinExistence type="predicted"/>
<reference evidence="4 5" key="1">
    <citation type="submission" date="2019-06" db="EMBL/GenBank/DDBJ databases">
        <title>Description of Kitasatospora acidophila sp. nov. isolated from pine grove soil, and reclassification of Streptomyces novaecaesareae to Kitasatospora novaeceasareae comb. nov.</title>
        <authorList>
            <person name="Kim M.J."/>
        </authorList>
    </citation>
    <scope>NUCLEOTIDE SEQUENCE [LARGE SCALE GENOMIC DNA]</scope>
    <source>
        <strain evidence="4 5">MMS16-CNU292</strain>
    </source>
</reference>
<dbReference type="PANTHER" id="PTHR34512:SF30">
    <property type="entry name" value="OUTER MEMBRANE PROTEIN ASSEMBLY FACTOR BAMB"/>
    <property type="match status" value="1"/>
</dbReference>
<dbReference type="Pfam" id="PF13360">
    <property type="entry name" value="PQQ_2"/>
    <property type="match status" value="3"/>
</dbReference>
<feature type="domain" description="Pyrrolo-quinoline quinone repeat" evidence="3">
    <location>
        <begin position="283"/>
        <end position="377"/>
    </location>
</feature>
<keyword evidence="5" id="KW-1185">Reference proteome</keyword>
<evidence type="ECO:0000313" key="4">
    <source>
        <dbReference type="EMBL" id="TQF06680.1"/>
    </source>
</evidence>
<name>A0A540WCA5_9ACTN</name>